<dbReference type="Gene3D" id="3.10.450.160">
    <property type="entry name" value="inner membrane protein cigr"/>
    <property type="match status" value="1"/>
</dbReference>
<evidence type="ECO:0000313" key="3">
    <source>
        <dbReference type="Proteomes" id="UP001209535"/>
    </source>
</evidence>
<reference evidence="2 3" key="1">
    <citation type="submission" date="2022-10" db="EMBL/GenBank/DDBJ databases">
        <title>Defluviimonas sp. nov., isolated from ocean surface sediments.</title>
        <authorList>
            <person name="He W."/>
            <person name="Wang L."/>
            <person name="Zhang D.-F."/>
        </authorList>
    </citation>
    <scope>NUCLEOTIDE SEQUENCE [LARGE SCALE GENOMIC DNA]</scope>
    <source>
        <strain evidence="2 3">WL0024</strain>
    </source>
</reference>
<dbReference type="RefSeq" id="WP_263338797.1">
    <property type="nucleotide sequence ID" value="NZ_JAOVQO010000017.1"/>
</dbReference>
<dbReference type="EMBL" id="JAOVQO010000017">
    <property type="protein sequence ID" value="MCU9849710.1"/>
    <property type="molecule type" value="Genomic_DNA"/>
</dbReference>
<comment type="caution">
    <text evidence="2">The sequence shown here is derived from an EMBL/GenBank/DDBJ whole genome shotgun (WGS) entry which is preliminary data.</text>
</comment>
<accession>A0ABT2X7U1</accession>
<name>A0ABT2X7U1_9RHOB</name>
<protein>
    <submittedName>
        <fullName evidence="2">Excinuclease ABC subunit A</fullName>
    </submittedName>
</protein>
<evidence type="ECO:0000256" key="1">
    <source>
        <dbReference type="SAM" id="SignalP"/>
    </source>
</evidence>
<sequence>MTRRTVRLVLSALALAALSAAPVHAGGKNCPPGLAKKAVPCVPPGQAKKGVRYPDRGDYVTHYHYHRIRYPDRYELPPLRPGERYYIVDNRIYRVDEATYEILDFIRATSALLD</sequence>
<feature type="signal peptide" evidence="1">
    <location>
        <begin position="1"/>
        <end position="25"/>
    </location>
</feature>
<evidence type="ECO:0000313" key="2">
    <source>
        <dbReference type="EMBL" id="MCU9849710.1"/>
    </source>
</evidence>
<keyword evidence="3" id="KW-1185">Reference proteome</keyword>
<dbReference type="Proteomes" id="UP001209535">
    <property type="component" value="Unassembled WGS sequence"/>
</dbReference>
<gene>
    <name evidence="2" type="ORF">OEZ60_17050</name>
</gene>
<organism evidence="2 3">
    <name type="scientific">Albidovulum salinarum</name>
    <dbReference type="NCBI Taxonomy" id="2984153"/>
    <lineage>
        <taxon>Bacteria</taxon>
        <taxon>Pseudomonadati</taxon>
        <taxon>Pseudomonadota</taxon>
        <taxon>Alphaproteobacteria</taxon>
        <taxon>Rhodobacterales</taxon>
        <taxon>Paracoccaceae</taxon>
        <taxon>Albidovulum</taxon>
    </lineage>
</organism>
<feature type="chain" id="PRO_5045485009" evidence="1">
    <location>
        <begin position="26"/>
        <end position="114"/>
    </location>
</feature>
<keyword evidence="1" id="KW-0732">Signal</keyword>
<proteinExistence type="predicted"/>